<dbReference type="NCBIfam" id="NF033580">
    <property type="entry name" value="transpos_IS5_3"/>
    <property type="match status" value="1"/>
</dbReference>
<evidence type="ECO:0000259" key="2">
    <source>
        <dbReference type="Pfam" id="PF01609"/>
    </source>
</evidence>
<dbReference type="InterPro" id="IPR025161">
    <property type="entry name" value="IS402-like_dom"/>
</dbReference>
<sequence length="318" mass="35531">MGVGARLGVWAVGILTNAEWDRLESLLPRGGTRGGRWSDHRRVINGVLYRVRTGVQWRDLPERFGPWETVYKRHRRWSADGTWKMLLSRVQAAEDAGGRIDWDVSVDSTVVRAHQHAAGARKAPPAAPSKGGGPGYESGRSGAAETGRPADGRGPLGECLGRSRGGFTTKIHLAADGRCRPLTVVLTPGHYGDGPQLERVLGQISVPRSGVGRPRSRPDHVLADKAYTSRKNRRYLRRRGIRHTIPERLDQQRHRQNRGSRGGRPTGFDSERYKKRNTVERAINRLKGFRAVATRYEKRAYIYLGTITLAALTIWLRT</sequence>
<dbReference type="Pfam" id="PF01609">
    <property type="entry name" value="DDE_Tnp_1"/>
    <property type="match status" value="1"/>
</dbReference>
<dbReference type="GO" id="GO:0003677">
    <property type="term" value="F:DNA binding"/>
    <property type="evidence" value="ECO:0007669"/>
    <property type="project" value="InterPro"/>
</dbReference>
<evidence type="ECO:0000313" key="4">
    <source>
        <dbReference type="EMBL" id="QES45443.1"/>
    </source>
</evidence>
<feature type="region of interest" description="Disordered" evidence="1">
    <location>
        <begin position="242"/>
        <end position="270"/>
    </location>
</feature>
<dbReference type="InterPro" id="IPR002559">
    <property type="entry name" value="Transposase_11"/>
</dbReference>
<gene>
    <name evidence="4" type="ORF">DEJ49_34610</name>
</gene>
<accession>A0A5P2CSP7</accession>
<dbReference type="EMBL" id="CP029191">
    <property type="protein sequence ID" value="QES45443.1"/>
    <property type="molecule type" value="Genomic_DNA"/>
</dbReference>
<feature type="region of interest" description="Disordered" evidence="1">
    <location>
        <begin position="115"/>
        <end position="162"/>
    </location>
</feature>
<dbReference type="GO" id="GO:0006313">
    <property type="term" value="P:DNA transposition"/>
    <property type="evidence" value="ECO:0007669"/>
    <property type="project" value="InterPro"/>
</dbReference>
<feature type="compositionally biased region" description="Basic and acidic residues" evidence="1">
    <location>
        <begin position="244"/>
        <end position="253"/>
    </location>
</feature>
<evidence type="ECO:0000313" key="5">
    <source>
        <dbReference type="Proteomes" id="UP000324015"/>
    </source>
</evidence>
<dbReference type="AlphaFoldDB" id="A0A5P2CSP7"/>
<organism evidence="4 5">
    <name type="scientific">Streptomyces venezuelae</name>
    <dbReference type="NCBI Taxonomy" id="54571"/>
    <lineage>
        <taxon>Bacteria</taxon>
        <taxon>Bacillati</taxon>
        <taxon>Actinomycetota</taxon>
        <taxon>Actinomycetes</taxon>
        <taxon>Kitasatosporales</taxon>
        <taxon>Streptomycetaceae</taxon>
        <taxon>Streptomyces</taxon>
    </lineage>
</organism>
<dbReference type="Pfam" id="PF13340">
    <property type="entry name" value="DUF4096"/>
    <property type="match status" value="1"/>
</dbReference>
<dbReference type="PANTHER" id="PTHR30007:SF1">
    <property type="entry name" value="BLR1914 PROTEIN"/>
    <property type="match status" value="1"/>
</dbReference>
<feature type="domain" description="Transposase IS4-like" evidence="2">
    <location>
        <begin position="104"/>
        <end position="309"/>
    </location>
</feature>
<feature type="domain" description="Insertion element IS402-like" evidence="3">
    <location>
        <begin position="15"/>
        <end position="86"/>
    </location>
</feature>
<dbReference type="Proteomes" id="UP000324015">
    <property type="component" value="Chromosome"/>
</dbReference>
<evidence type="ECO:0000256" key="1">
    <source>
        <dbReference type="SAM" id="MobiDB-lite"/>
    </source>
</evidence>
<dbReference type="PANTHER" id="PTHR30007">
    <property type="entry name" value="PHP DOMAIN PROTEIN"/>
    <property type="match status" value="1"/>
</dbReference>
<reference evidence="4 5" key="1">
    <citation type="submission" date="2018-05" db="EMBL/GenBank/DDBJ databases">
        <title>Streptomyces venezuelae.</title>
        <authorList>
            <person name="Kim W."/>
            <person name="Lee N."/>
            <person name="Cho B.-K."/>
        </authorList>
    </citation>
    <scope>NUCLEOTIDE SEQUENCE [LARGE SCALE GENOMIC DNA]</scope>
    <source>
        <strain evidence="4 5">ATCC 14585</strain>
    </source>
</reference>
<protein>
    <submittedName>
        <fullName evidence="4">IS5 family transposase</fullName>
    </submittedName>
</protein>
<proteinExistence type="predicted"/>
<name>A0A5P2CSP7_STRVZ</name>
<evidence type="ECO:0000259" key="3">
    <source>
        <dbReference type="Pfam" id="PF13340"/>
    </source>
</evidence>
<dbReference type="GO" id="GO:0004803">
    <property type="term" value="F:transposase activity"/>
    <property type="evidence" value="ECO:0007669"/>
    <property type="project" value="InterPro"/>
</dbReference>